<feature type="region of interest" description="Disordered" evidence="4">
    <location>
        <begin position="1"/>
        <end position="34"/>
    </location>
</feature>
<dbReference type="Proteomes" id="UP000053820">
    <property type="component" value="Unassembled WGS sequence"/>
</dbReference>
<dbReference type="InterPro" id="IPR002110">
    <property type="entry name" value="Ankyrin_rpt"/>
</dbReference>
<dbReference type="OrthoDB" id="539213at2759"/>
<keyword evidence="1" id="KW-0677">Repeat</keyword>
<evidence type="ECO:0000256" key="1">
    <source>
        <dbReference type="ARBA" id="ARBA00022737"/>
    </source>
</evidence>
<dbReference type="Gene3D" id="1.25.40.20">
    <property type="entry name" value="Ankyrin repeat-containing domain"/>
    <property type="match status" value="2"/>
</dbReference>
<evidence type="ECO:0000313" key="6">
    <source>
        <dbReference type="Proteomes" id="UP000053820"/>
    </source>
</evidence>
<dbReference type="PANTHER" id="PTHR24198:SF165">
    <property type="entry name" value="ANKYRIN REPEAT-CONTAINING PROTEIN-RELATED"/>
    <property type="match status" value="1"/>
</dbReference>
<dbReference type="AlphaFoldDB" id="A0A0C9VHL0"/>
<dbReference type="EMBL" id="KN839844">
    <property type="protein sequence ID" value="KIJ65129.1"/>
    <property type="molecule type" value="Genomic_DNA"/>
</dbReference>
<dbReference type="SMART" id="SM00248">
    <property type="entry name" value="ANK"/>
    <property type="match status" value="5"/>
</dbReference>
<accession>A0A0C9VHL0</accession>
<evidence type="ECO:0000256" key="2">
    <source>
        <dbReference type="ARBA" id="ARBA00023043"/>
    </source>
</evidence>
<proteinExistence type="predicted"/>
<feature type="compositionally biased region" description="Acidic residues" evidence="4">
    <location>
        <begin position="86"/>
        <end position="103"/>
    </location>
</feature>
<keyword evidence="6" id="KW-1185">Reference proteome</keyword>
<dbReference type="Pfam" id="PF12796">
    <property type="entry name" value="Ank_2"/>
    <property type="match status" value="1"/>
</dbReference>
<dbReference type="InterPro" id="IPR036770">
    <property type="entry name" value="Ankyrin_rpt-contain_sf"/>
</dbReference>
<organism evidence="5 6">
    <name type="scientific">Hydnomerulius pinastri MD-312</name>
    <dbReference type="NCBI Taxonomy" id="994086"/>
    <lineage>
        <taxon>Eukaryota</taxon>
        <taxon>Fungi</taxon>
        <taxon>Dikarya</taxon>
        <taxon>Basidiomycota</taxon>
        <taxon>Agaricomycotina</taxon>
        <taxon>Agaricomycetes</taxon>
        <taxon>Agaricomycetidae</taxon>
        <taxon>Boletales</taxon>
        <taxon>Boletales incertae sedis</taxon>
        <taxon>Leucogyrophana</taxon>
    </lineage>
</organism>
<dbReference type="PANTHER" id="PTHR24198">
    <property type="entry name" value="ANKYRIN REPEAT AND PROTEIN KINASE DOMAIN-CONTAINING PROTEIN"/>
    <property type="match status" value="1"/>
</dbReference>
<evidence type="ECO:0000313" key="5">
    <source>
        <dbReference type="EMBL" id="KIJ65129.1"/>
    </source>
</evidence>
<gene>
    <name evidence="5" type="ORF">HYDPIDRAFT_111024</name>
</gene>
<feature type="compositionally biased region" description="Basic residues" evidence="4">
    <location>
        <begin position="1"/>
        <end position="21"/>
    </location>
</feature>
<dbReference type="PROSITE" id="PS50088">
    <property type="entry name" value="ANK_REPEAT"/>
    <property type="match status" value="1"/>
</dbReference>
<evidence type="ECO:0000256" key="4">
    <source>
        <dbReference type="SAM" id="MobiDB-lite"/>
    </source>
</evidence>
<dbReference type="SUPFAM" id="SSF48403">
    <property type="entry name" value="Ankyrin repeat"/>
    <property type="match status" value="1"/>
</dbReference>
<evidence type="ECO:0000256" key="3">
    <source>
        <dbReference type="PROSITE-ProRule" id="PRU00023"/>
    </source>
</evidence>
<reference evidence="5 6" key="1">
    <citation type="submission" date="2014-04" db="EMBL/GenBank/DDBJ databases">
        <title>Evolutionary Origins and Diversification of the Mycorrhizal Mutualists.</title>
        <authorList>
            <consortium name="DOE Joint Genome Institute"/>
            <consortium name="Mycorrhizal Genomics Consortium"/>
            <person name="Kohler A."/>
            <person name="Kuo A."/>
            <person name="Nagy L.G."/>
            <person name="Floudas D."/>
            <person name="Copeland A."/>
            <person name="Barry K.W."/>
            <person name="Cichocki N."/>
            <person name="Veneault-Fourrey C."/>
            <person name="LaButti K."/>
            <person name="Lindquist E.A."/>
            <person name="Lipzen A."/>
            <person name="Lundell T."/>
            <person name="Morin E."/>
            <person name="Murat C."/>
            <person name="Riley R."/>
            <person name="Ohm R."/>
            <person name="Sun H."/>
            <person name="Tunlid A."/>
            <person name="Henrissat B."/>
            <person name="Grigoriev I.V."/>
            <person name="Hibbett D.S."/>
            <person name="Martin F."/>
        </authorList>
    </citation>
    <scope>NUCLEOTIDE SEQUENCE [LARGE SCALE GENOMIC DNA]</scope>
    <source>
        <strain evidence="5 6">MD-312</strain>
    </source>
</reference>
<keyword evidence="2 3" id="KW-0040">ANK repeat</keyword>
<dbReference type="HOGENOM" id="CLU_402805_0_0_1"/>
<feature type="compositionally biased region" description="Low complexity" evidence="4">
    <location>
        <begin position="25"/>
        <end position="34"/>
    </location>
</feature>
<protein>
    <recommendedName>
        <fullName evidence="7">Ankyrin</fullName>
    </recommendedName>
</protein>
<dbReference type="PROSITE" id="PS50297">
    <property type="entry name" value="ANK_REP_REGION"/>
    <property type="match status" value="1"/>
</dbReference>
<feature type="repeat" description="ANK" evidence="3">
    <location>
        <begin position="469"/>
        <end position="492"/>
    </location>
</feature>
<name>A0A0C9VHL0_9AGAM</name>
<sequence length="683" mass="74925">MARTKATARKTTGRIAQRGRRPIVMSSTQSSMTGSSGFTPLHAAVYGQQWDTAQLILQIAAKQFVPHQLKDQAVFHLSNIKLHEDNSEDGSDSDNDDAEDEASEPDVFDIANISSTVQCNVPPSALLTAQTMFLTANQEPRQGNLLAKATWDDDLTIFTRVADLYHAFDVPLDKTTLEVIMQADRPRILHEYIRRTGAGFSPPLVEEEKQDEDHLDGRKLYHGLSIHGTKRKDLARRHDPNARTRSAFREPPLVWTAVSHGALNILEYLAGTEVESAYRFYAANSFTKTAKEIGGIEDLSTLLPTQLGWDINEFGESPLMSALSTCDISDKATPLPLLEKLFSLAPQLMLSALNQTVYHTGHNSLLVAVQRKCGVQVAEFLLEKGASYTVRHQLRGWNILHIACLYDAHELLNFFLRKLPAEAVNSLLLQRSKPTLNTPLHTAVKSRCGKCVAVLAAYGGPDLLARDIHGCTPLHYAVKAGYPHVVQPLLDHLPPDALHAENGFGETPLETATRQQLLFHTDIVNSITPDRGPPLLLPQHCMRSPSKRSLPKLAEISSMLEHLLAVGQLDAGDELTTKITAYVSGLEATITASSAIASDGGSEKPAEVGRFDPVSTLQIVQAAVTTRPATRTLVHLQDVLQSVNEELRKVTAGRVEELDGDDPVVKRYLSSALYAKIPSWGCS</sequence>
<feature type="region of interest" description="Disordered" evidence="4">
    <location>
        <begin position="84"/>
        <end position="103"/>
    </location>
</feature>
<evidence type="ECO:0008006" key="7">
    <source>
        <dbReference type="Google" id="ProtNLM"/>
    </source>
</evidence>